<feature type="domain" description="Methyltransferase" evidence="1">
    <location>
        <begin position="24"/>
        <end position="132"/>
    </location>
</feature>
<comment type="caution">
    <text evidence="2">The sequence shown here is derived from an EMBL/GenBank/DDBJ whole genome shotgun (WGS) entry which is preliminary data.</text>
</comment>
<dbReference type="PANTHER" id="PTHR43861">
    <property type="entry name" value="TRANS-ACONITATE 2-METHYLTRANSFERASE-RELATED"/>
    <property type="match status" value="1"/>
</dbReference>
<feature type="non-terminal residue" evidence="2">
    <location>
        <position position="465"/>
    </location>
</feature>
<evidence type="ECO:0000313" key="2">
    <source>
        <dbReference type="EMBL" id="CAH3107020.1"/>
    </source>
</evidence>
<organism evidence="2 3">
    <name type="scientific">Porites lobata</name>
    <dbReference type="NCBI Taxonomy" id="104759"/>
    <lineage>
        <taxon>Eukaryota</taxon>
        <taxon>Metazoa</taxon>
        <taxon>Cnidaria</taxon>
        <taxon>Anthozoa</taxon>
        <taxon>Hexacorallia</taxon>
        <taxon>Scleractinia</taxon>
        <taxon>Fungiina</taxon>
        <taxon>Poritidae</taxon>
        <taxon>Porites</taxon>
    </lineage>
</organism>
<dbReference type="PANTHER" id="PTHR43861:SF1">
    <property type="entry name" value="TRANS-ACONITATE 2-METHYLTRANSFERASE"/>
    <property type="match status" value="1"/>
</dbReference>
<evidence type="ECO:0000259" key="1">
    <source>
        <dbReference type="Pfam" id="PF13847"/>
    </source>
</evidence>
<dbReference type="Proteomes" id="UP001159405">
    <property type="component" value="Unassembled WGS sequence"/>
</dbReference>
<dbReference type="Gene3D" id="3.40.50.150">
    <property type="entry name" value="Vaccinia Virus protein VP39"/>
    <property type="match status" value="2"/>
</dbReference>
<name>A0ABN8NJS7_9CNID</name>
<feature type="domain" description="Methyltransferase" evidence="1">
    <location>
        <begin position="265"/>
        <end position="397"/>
    </location>
</feature>
<proteinExistence type="predicted"/>
<sequence length="465" mass="52636">YKEASKSAQKVDGKDFIQTDVRPKAGDVILDLGCGTGELSACLAELVGPEGKVIGVDPDKERIQLAMETQIENLSFVEGSASSFPGIGSGSYDIIFSNFALHWMTNKQQVFNNMFESLKAGGKISFQYVFCLPPFVFNAYKEMNPENAERISQKFQCESKSTIDKYCKSAGFNITKSFENYSKGLVFGNVERLLKWHWSTTHGLFDLSLVTEERLQKYLAAYRRNDGTLCLDFREKEDELHMCRLIAFKQIGEDFIQRDVCPQVGDVILDLGCGTGELSAYLAELVGAEGKVIAVDPDKERIQLARQSHGYMKNLSFAEGSSTNFLRMGSNAYDIVFCNFALHWMPEKQQVFNDMFSSLKVGGKIALYYNDHIPTFMMDAFKELNLEKVESISQMYHMEPKCRIEQYCLSAGFKIMKSYESYSGQFAFETDESFLNWLWSTTHGVFDLSLVTEERLQRYSALCGS</sequence>
<evidence type="ECO:0000313" key="3">
    <source>
        <dbReference type="Proteomes" id="UP001159405"/>
    </source>
</evidence>
<feature type="non-terminal residue" evidence="2">
    <location>
        <position position="1"/>
    </location>
</feature>
<protein>
    <recommendedName>
        <fullName evidence="1">Methyltransferase domain-containing protein</fullName>
    </recommendedName>
</protein>
<dbReference type="InterPro" id="IPR029063">
    <property type="entry name" value="SAM-dependent_MTases_sf"/>
</dbReference>
<gene>
    <name evidence="2" type="ORF">PLOB_00015056</name>
</gene>
<dbReference type="EMBL" id="CALNXK010000019">
    <property type="protein sequence ID" value="CAH3107020.1"/>
    <property type="molecule type" value="Genomic_DNA"/>
</dbReference>
<accession>A0ABN8NJS7</accession>
<dbReference type="Pfam" id="PF13847">
    <property type="entry name" value="Methyltransf_31"/>
    <property type="match status" value="2"/>
</dbReference>
<dbReference type="SUPFAM" id="SSF53335">
    <property type="entry name" value="S-adenosyl-L-methionine-dependent methyltransferases"/>
    <property type="match status" value="2"/>
</dbReference>
<keyword evidence="3" id="KW-1185">Reference proteome</keyword>
<dbReference type="CDD" id="cd02440">
    <property type="entry name" value="AdoMet_MTases"/>
    <property type="match status" value="2"/>
</dbReference>
<dbReference type="InterPro" id="IPR025714">
    <property type="entry name" value="Methyltranfer_dom"/>
</dbReference>
<reference evidence="2 3" key="1">
    <citation type="submission" date="2022-05" db="EMBL/GenBank/DDBJ databases">
        <authorList>
            <consortium name="Genoscope - CEA"/>
            <person name="William W."/>
        </authorList>
    </citation>
    <scope>NUCLEOTIDE SEQUENCE [LARGE SCALE GENOMIC DNA]</scope>
</reference>